<evidence type="ECO:0000256" key="3">
    <source>
        <dbReference type="PIRSR" id="PIRSR620019-2"/>
    </source>
</evidence>
<dbReference type="InterPro" id="IPR011004">
    <property type="entry name" value="Trimer_LpxA-like_sf"/>
</dbReference>
<keyword evidence="6" id="KW-1185">Reference proteome</keyword>
<evidence type="ECO:0000256" key="1">
    <source>
        <dbReference type="ARBA" id="ARBA00007274"/>
    </source>
</evidence>
<feature type="active site" description="Proton acceptor" evidence="2">
    <location>
        <position position="141"/>
    </location>
</feature>
<dbReference type="InterPro" id="IPR020019">
    <property type="entry name" value="AcTrfase_PglD-like"/>
</dbReference>
<feature type="domain" description="PglD N-terminal" evidence="4">
    <location>
        <begin position="5"/>
        <end position="82"/>
    </location>
</feature>
<feature type="binding site" evidence="3">
    <location>
        <position position="71"/>
    </location>
    <ligand>
        <name>substrate</name>
    </ligand>
</feature>
<dbReference type="RefSeq" id="WP_185270287.1">
    <property type="nucleotide sequence ID" value="NZ_CP055156.1"/>
</dbReference>
<dbReference type="PANTHER" id="PTHR43300">
    <property type="entry name" value="ACETYLTRANSFERASE"/>
    <property type="match status" value="1"/>
</dbReference>
<sequence>MAKERILLLGAGGHGKSVIEAIESEGRFEIAGILDSPDKVGQTLLGYPVLGTDADLHAFITSIPNVIIAVGQLKSAAKRKQLFQLAKDAGAILPVIVASTAYVSKHATLAEGTVVLHQAFVNAAARIGKNSIINTSAIVEHDATIGDHCHISTKAVINGECSLGHEVFIGSGAILKNGIFIQDKVVIGAGAVVLKTGKTNSVLVGNPAKEI</sequence>
<evidence type="ECO:0000313" key="6">
    <source>
        <dbReference type="Proteomes" id="UP000515237"/>
    </source>
</evidence>
<organism evidence="5 6">
    <name type="scientific">Adhaeribacter swui</name>
    <dbReference type="NCBI Taxonomy" id="2086471"/>
    <lineage>
        <taxon>Bacteria</taxon>
        <taxon>Pseudomonadati</taxon>
        <taxon>Bacteroidota</taxon>
        <taxon>Cytophagia</taxon>
        <taxon>Cytophagales</taxon>
        <taxon>Hymenobacteraceae</taxon>
        <taxon>Adhaeribacter</taxon>
    </lineage>
</organism>
<feature type="binding site" evidence="3">
    <location>
        <position position="150"/>
    </location>
    <ligand>
        <name>acetyl-CoA</name>
        <dbReference type="ChEBI" id="CHEBI:57288"/>
    </ligand>
</feature>
<dbReference type="GO" id="GO:0016740">
    <property type="term" value="F:transferase activity"/>
    <property type="evidence" value="ECO:0007669"/>
    <property type="project" value="UniProtKB-KW"/>
</dbReference>
<gene>
    <name evidence="5" type="ORF">HUW51_14150</name>
</gene>
<keyword evidence="5" id="KW-0808">Transferase</keyword>
<dbReference type="AlphaFoldDB" id="A0A7G7G9H1"/>
<reference evidence="5 6" key="1">
    <citation type="journal article" date="2018" name="Int. J. Syst. Evol. Microbiol.">
        <title>Adhaeribacter swui sp. nov., isolated from wet mud.</title>
        <authorList>
            <person name="Kim D.U."/>
            <person name="Kim K.W."/>
            <person name="Kang M.S."/>
            <person name="Kim J.Y."/>
            <person name="Jang J.H."/>
            <person name="Kim M.K."/>
        </authorList>
    </citation>
    <scope>NUCLEOTIDE SEQUENCE [LARGE SCALE GENOMIC DNA]</scope>
    <source>
        <strain evidence="5 6">KCTC 52873</strain>
    </source>
</reference>
<dbReference type="EMBL" id="CP055156">
    <property type="protein sequence ID" value="QNF33805.1"/>
    <property type="molecule type" value="Genomic_DNA"/>
</dbReference>
<evidence type="ECO:0000259" key="4">
    <source>
        <dbReference type="Pfam" id="PF17836"/>
    </source>
</evidence>
<dbReference type="Proteomes" id="UP000515237">
    <property type="component" value="Chromosome"/>
</dbReference>
<dbReference type="InterPro" id="IPR041561">
    <property type="entry name" value="PglD_N"/>
</dbReference>
<dbReference type="Gene3D" id="3.40.50.20">
    <property type="match status" value="1"/>
</dbReference>
<evidence type="ECO:0000256" key="2">
    <source>
        <dbReference type="PIRSR" id="PIRSR620019-1"/>
    </source>
</evidence>
<dbReference type="CDD" id="cd03360">
    <property type="entry name" value="LbH_AT_putative"/>
    <property type="match status" value="1"/>
</dbReference>
<feature type="site" description="Increases basicity of active site His" evidence="2">
    <location>
        <position position="142"/>
    </location>
</feature>
<protein>
    <submittedName>
        <fullName evidence="5">Acetyltransferase</fullName>
    </submittedName>
</protein>
<dbReference type="Gene3D" id="2.160.10.10">
    <property type="entry name" value="Hexapeptide repeat proteins"/>
    <property type="match status" value="1"/>
</dbReference>
<comment type="similarity">
    <text evidence="1">Belongs to the transferase hexapeptide repeat family.</text>
</comment>
<dbReference type="InterPro" id="IPR050179">
    <property type="entry name" value="Trans_hexapeptide_repeat"/>
</dbReference>
<dbReference type="Pfam" id="PF17836">
    <property type="entry name" value="PglD_N"/>
    <property type="match status" value="1"/>
</dbReference>
<dbReference type="NCBIfam" id="TIGR03570">
    <property type="entry name" value="NeuD_NnaD"/>
    <property type="match status" value="1"/>
</dbReference>
<dbReference type="KEGG" id="aswu:HUW51_14150"/>
<proteinExistence type="inferred from homology"/>
<evidence type="ECO:0000313" key="5">
    <source>
        <dbReference type="EMBL" id="QNF33805.1"/>
    </source>
</evidence>
<name>A0A7G7G9H1_9BACT</name>
<dbReference type="Pfam" id="PF00132">
    <property type="entry name" value="Hexapep"/>
    <property type="match status" value="1"/>
</dbReference>
<accession>A0A7G7G9H1</accession>
<dbReference type="SUPFAM" id="SSF51161">
    <property type="entry name" value="Trimeric LpxA-like enzymes"/>
    <property type="match status" value="1"/>
</dbReference>
<dbReference type="InterPro" id="IPR001451">
    <property type="entry name" value="Hexapep"/>
</dbReference>
<dbReference type="PANTHER" id="PTHR43300:SF7">
    <property type="entry name" value="UDP-N-ACETYLBACILLOSAMINE N-ACETYLTRANSFERASE"/>
    <property type="match status" value="1"/>
</dbReference>